<keyword evidence="14" id="KW-1185">Reference proteome</keyword>
<dbReference type="OMA" id="KDPPGNK"/>
<accession>A0A3Q2ZP52</accession>
<dbReference type="PANTHER" id="PTHR15375">
    <property type="entry name" value="ACTIVATOR OF S-PHASE KINASE-RELATED"/>
    <property type="match status" value="1"/>
</dbReference>
<keyword evidence="5 10" id="KW-0863">Zinc-finger</keyword>
<sequence length="606" mass="68842">MKENKMKPKLSQKHPGPDWKGKGVNTSETTAARQSKQTAAQVRPFAGKMFYLDLQSNRRAEVLERDIKELGGTVEKFFSKDIRYLVSNKWEAKYVNCFRQDSPVPSPDSGQSSPQPHAKPQRPVNHVDNVKTGSQDQADTLVKSRGQSLVEKVVKEQGRIQMDRILSKALEWGVKILYIDDVLAYFQRKKKHFHRQSLATTAVKASVKTESSAMPHSQKLKGGRISKPFVKVEDSSRHYCPIYLTMPNVPKFNLKTAAPCSPFCLEDKVPPGAKQRGHRGLKASASEEKVEGRKKNRDKKRGGYCECCLMKYNNLKTHLQSECHKAFSKSDEYSVVDELVSALHFNFLPIKTKVERPKCSISSILFVPGPCGETDARHRGGADDSETVKVEERRTVELKESHPSWGIKSESSPGFAPQFHSKRDRWSCNTYSRHKSLPHKHTRRPNNLTFCARRAEQPQIPQAKSETPSSFPSRDAEVNQTPLRGANGPTSYLRSTNTENEVSAKSIHVTSLKDDDTKKDEALHEPKTGSNLTEKEEESPHPPNFSTVRRIQRRVRVYKHKRRKMDTNTPDDPLLRICELFQSSEDMDVEFHGFTDQECTKTKEMN</sequence>
<dbReference type="InterPro" id="IPR038545">
    <property type="entry name" value="Znf_DBF_sf"/>
</dbReference>
<evidence type="ECO:0000256" key="7">
    <source>
        <dbReference type="ARBA" id="ARBA00023242"/>
    </source>
</evidence>
<dbReference type="SMART" id="SM00586">
    <property type="entry name" value="ZnF_DBF"/>
    <property type="match status" value="1"/>
</dbReference>
<keyword evidence="4" id="KW-0677">Repeat</keyword>
<organism evidence="13 14">
    <name type="scientific">Kryptolebias marmoratus</name>
    <name type="common">Mangrove killifish</name>
    <name type="synonym">Rivulus marmoratus</name>
    <dbReference type="NCBI Taxonomy" id="37003"/>
    <lineage>
        <taxon>Eukaryota</taxon>
        <taxon>Metazoa</taxon>
        <taxon>Chordata</taxon>
        <taxon>Craniata</taxon>
        <taxon>Vertebrata</taxon>
        <taxon>Euteleostomi</taxon>
        <taxon>Actinopterygii</taxon>
        <taxon>Neopterygii</taxon>
        <taxon>Teleostei</taxon>
        <taxon>Neoteleostei</taxon>
        <taxon>Acanthomorphata</taxon>
        <taxon>Ovalentaria</taxon>
        <taxon>Atherinomorphae</taxon>
        <taxon>Cyprinodontiformes</taxon>
        <taxon>Rivulidae</taxon>
        <taxon>Kryptolebias</taxon>
    </lineage>
</organism>
<dbReference type="InterPro" id="IPR051590">
    <property type="entry name" value="Replication_Regulatory_Kinase"/>
</dbReference>
<dbReference type="CTD" id="10926"/>
<dbReference type="InterPro" id="IPR006572">
    <property type="entry name" value="Znf_DBF"/>
</dbReference>
<keyword evidence="3" id="KW-0479">Metal-binding</keyword>
<evidence type="ECO:0000313" key="14">
    <source>
        <dbReference type="Proteomes" id="UP000264800"/>
    </source>
</evidence>
<keyword evidence="8" id="KW-0131">Cell cycle</keyword>
<dbReference type="GeneTree" id="ENSGT00530000063909"/>
<feature type="region of interest" description="Disordered" evidence="11">
    <location>
        <begin position="399"/>
        <end position="421"/>
    </location>
</feature>
<dbReference type="AlphaFoldDB" id="A0A3Q2ZP52"/>
<dbReference type="GO" id="GO:0010571">
    <property type="term" value="P:positive regulation of nuclear cell cycle DNA replication"/>
    <property type="evidence" value="ECO:0007669"/>
    <property type="project" value="TreeGrafter"/>
</dbReference>
<evidence type="ECO:0000256" key="9">
    <source>
        <dbReference type="ARBA" id="ARBA00040397"/>
    </source>
</evidence>
<dbReference type="GO" id="GO:0043539">
    <property type="term" value="F:protein serine/threonine kinase activator activity"/>
    <property type="evidence" value="ECO:0007669"/>
    <property type="project" value="TreeGrafter"/>
</dbReference>
<feature type="compositionally biased region" description="Polar residues" evidence="11">
    <location>
        <begin position="24"/>
        <end position="40"/>
    </location>
</feature>
<dbReference type="GO" id="GO:0008270">
    <property type="term" value="F:zinc ion binding"/>
    <property type="evidence" value="ECO:0007669"/>
    <property type="project" value="UniProtKB-KW"/>
</dbReference>
<dbReference type="PROSITE" id="PS51265">
    <property type="entry name" value="ZF_DBF4"/>
    <property type="match status" value="1"/>
</dbReference>
<feature type="compositionally biased region" description="Basic and acidic residues" evidence="11">
    <location>
        <begin position="511"/>
        <end position="527"/>
    </location>
</feature>
<evidence type="ECO:0000256" key="2">
    <source>
        <dbReference type="ARBA" id="ARBA00022553"/>
    </source>
</evidence>
<keyword evidence="6" id="KW-0862">Zinc</keyword>
<dbReference type="Gene3D" id="2.10.50.40">
    <property type="match status" value="1"/>
</dbReference>
<dbReference type="GO" id="GO:1901987">
    <property type="term" value="P:regulation of cell cycle phase transition"/>
    <property type="evidence" value="ECO:0007669"/>
    <property type="project" value="TreeGrafter"/>
</dbReference>
<evidence type="ECO:0000256" key="6">
    <source>
        <dbReference type="ARBA" id="ARBA00022833"/>
    </source>
</evidence>
<dbReference type="PANTHER" id="PTHR15375:SF22">
    <property type="entry name" value="PROTEIN DBF4 HOMOLOG A"/>
    <property type="match status" value="1"/>
</dbReference>
<evidence type="ECO:0000256" key="3">
    <source>
        <dbReference type="ARBA" id="ARBA00022723"/>
    </source>
</evidence>
<evidence type="ECO:0000256" key="8">
    <source>
        <dbReference type="ARBA" id="ARBA00023306"/>
    </source>
</evidence>
<evidence type="ECO:0000256" key="11">
    <source>
        <dbReference type="SAM" id="MobiDB-lite"/>
    </source>
</evidence>
<feature type="region of interest" description="Disordered" evidence="11">
    <location>
        <begin position="272"/>
        <end position="295"/>
    </location>
</feature>
<comment type="subcellular location">
    <subcellularLocation>
        <location evidence="1">Nucleus</location>
    </subcellularLocation>
</comment>
<keyword evidence="2" id="KW-0597">Phosphoprotein</keyword>
<dbReference type="SUPFAM" id="SSF52113">
    <property type="entry name" value="BRCT domain"/>
    <property type="match status" value="1"/>
</dbReference>
<feature type="compositionally biased region" description="Low complexity" evidence="11">
    <location>
        <begin position="101"/>
        <end position="116"/>
    </location>
</feature>
<feature type="compositionally biased region" description="Polar residues" evidence="11">
    <location>
        <begin position="459"/>
        <end position="503"/>
    </location>
</feature>
<evidence type="ECO:0000256" key="4">
    <source>
        <dbReference type="ARBA" id="ARBA00022737"/>
    </source>
</evidence>
<dbReference type="Pfam" id="PF07535">
    <property type="entry name" value="zf-DBF"/>
    <property type="match status" value="1"/>
</dbReference>
<dbReference type="STRING" id="37003.ENSKMAP00000004845"/>
<feature type="domain" description="DBF4-type" evidence="12">
    <location>
        <begin position="298"/>
        <end position="346"/>
    </location>
</feature>
<feature type="region of interest" description="Disordered" evidence="11">
    <location>
        <begin position="101"/>
        <end position="133"/>
    </location>
</feature>
<dbReference type="GeneID" id="108241047"/>
<dbReference type="GO" id="GO:0031431">
    <property type="term" value="C:Dbf4-dependent protein kinase complex"/>
    <property type="evidence" value="ECO:0007669"/>
    <property type="project" value="TreeGrafter"/>
</dbReference>
<evidence type="ECO:0000256" key="5">
    <source>
        <dbReference type="ARBA" id="ARBA00022771"/>
    </source>
</evidence>
<reference evidence="13" key="1">
    <citation type="submission" date="2025-08" db="UniProtKB">
        <authorList>
            <consortium name="Ensembl"/>
        </authorList>
    </citation>
    <scope>IDENTIFICATION</scope>
</reference>
<dbReference type="OrthoDB" id="21380at2759"/>
<dbReference type="FunFam" id="6.10.250.3410:FF:000001">
    <property type="entry name" value="Protein DBF4 homolog A"/>
    <property type="match status" value="1"/>
</dbReference>
<dbReference type="Ensembl" id="ENSKMAT00000004931.1">
    <property type="protein sequence ID" value="ENSKMAP00000004845.1"/>
    <property type="gene ID" value="ENSKMAG00000003693.1"/>
</dbReference>
<dbReference type="InterPro" id="IPR036420">
    <property type="entry name" value="BRCT_dom_sf"/>
</dbReference>
<feature type="region of interest" description="Disordered" evidence="11">
    <location>
        <begin position="1"/>
        <end position="42"/>
    </location>
</feature>
<evidence type="ECO:0000256" key="10">
    <source>
        <dbReference type="PROSITE-ProRule" id="PRU00600"/>
    </source>
</evidence>
<feature type="region of interest" description="Disordered" evidence="11">
    <location>
        <begin position="456"/>
        <end position="547"/>
    </location>
</feature>
<evidence type="ECO:0000313" key="13">
    <source>
        <dbReference type="Ensembl" id="ENSKMAP00000004845.1"/>
    </source>
</evidence>
<evidence type="ECO:0000256" key="1">
    <source>
        <dbReference type="ARBA" id="ARBA00004123"/>
    </source>
</evidence>
<protein>
    <recommendedName>
        <fullName evidence="9">Protein DBF4 homolog A</fullName>
    </recommendedName>
</protein>
<dbReference type="GO" id="GO:0003676">
    <property type="term" value="F:nucleic acid binding"/>
    <property type="evidence" value="ECO:0007669"/>
    <property type="project" value="InterPro"/>
</dbReference>
<dbReference type="Gene3D" id="6.10.250.3410">
    <property type="entry name" value="DBF zinc finger"/>
    <property type="match status" value="1"/>
</dbReference>
<dbReference type="RefSeq" id="XP_017280444.1">
    <property type="nucleotide sequence ID" value="XM_017424955.3"/>
</dbReference>
<proteinExistence type="predicted"/>
<name>A0A3Q2ZP52_KRYMA</name>
<evidence type="ECO:0000259" key="12">
    <source>
        <dbReference type="PROSITE" id="PS51265"/>
    </source>
</evidence>
<keyword evidence="7" id="KW-0539">Nucleus</keyword>
<dbReference type="Proteomes" id="UP000264800">
    <property type="component" value="Unplaced"/>
</dbReference>
<reference evidence="13" key="2">
    <citation type="submission" date="2025-09" db="UniProtKB">
        <authorList>
            <consortium name="Ensembl"/>
        </authorList>
    </citation>
    <scope>IDENTIFICATION</scope>
</reference>